<dbReference type="GO" id="GO:0006412">
    <property type="term" value="P:translation"/>
    <property type="evidence" value="ECO:0007669"/>
    <property type="project" value="UniProtKB-UniRule"/>
</dbReference>
<evidence type="ECO:0000256" key="4">
    <source>
        <dbReference type="ARBA" id="ARBA00035141"/>
    </source>
</evidence>
<comment type="subunit">
    <text evidence="5">Part of the 30S ribosomal subunit. Forms a tight heterodimer with protein bS6.</text>
</comment>
<keyword evidence="5" id="KW-0699">rRNA-binding</keyword>
<feature type="region of interest" description="Disordered" evidence="7">
    <location>
        <begin position="1"/>
        <end position="51"/>
    </location>
</feature>
<gene>
    <name evidence="5" type="primary">rpsR</name>
    <name evidence="8" type="ORF">CfP315_0346</name>
</gene>
<dbReference type="NCBIfam" id="TIGR00165">
    <property type="entry name" value="S18"/>
    <property type="match status" value="1"/>
</dbReference>
<dbReference type="GO" id="GO:0070181">
    <property type="term" value="F:small ribosomal subunit rRNA binding"/>
    <property type="evidence" value="ECO:0007669"/>
    <property type="project" value="TreeGrafter"/>
</dbReference>
<keyword evidence="3 5" id="KW-0687">Ribonucleoprotein</keyword>
<dbReference type="InterPro" id="IPR001648">
    <property type="entry name" value="Ribosomal_bS18"/>
</dbReference>
<organism evidence="8">
    <name type="scientific">Candidatus Improbicoccus pseudotrichonymphae</name>
    <dbReference type="NCBI Taxonomy" id="3033792"/>
    <lineage>
        <taxon>Bacteria</taxon>
        <taxon>Bacillati</taxon>
        <taxon>Bacillota</taxon>
        <taxon>Clostridia</taxon>
        <taxon>Candidatus Improbicoccus</taxon>
    </lineage>
</organism>
<dbReference type="Gene3D" id="4.10.640.10">
    <property type="entry name" value="Ribosomal protein S18"/>
    <property type="match status" value="1"/>
</dbReference>
<dbReference type="PANTHER" id="PTHR13479:SF40">
    <property type="entry name" value="SMALL RIBOSOMAL SUBUNIT PROTEIN BS18M"/>
    <property type="match status" value="1"/>
</dbReference>
<keyword evidence="2 5" id="KW-0689">Ribosomal protein</keyword>
<feature type="compositionally biased region" description="Low complexity" evidence="7">
    <location>
        <begin position="1"/>
        <end position="16"/>
    </location>
</feature>
<dbReference type="SUPFAM" id="SSF46911">
    <property type="entry name" value="Ribosomal protein S18"/>
    <property type="match status" value="1"/>
</dbReference>
<feature type="compositionally biased region" description="Basic and acidic residues" evidence="7">
    <location>
        <begin position="37"/>
        <end position="51"/>
    </location>
</feature>
<dbReference type="PROSITE" id="PS00057">
    <property type="entry name" value="RIBOSOMAL_S18"/>
    <property type="match status" value="1"/>
</dbReference>
<dbReference type="Proteomes" id="UP001337580">
    <property type="component" value="Chromosome"/>
</dbReference>
<evidence type="ECO:0000256" key="6">
    <source>
        <dbReference type="RuleBase" id="RU003910"/>
    </source>
</evidence>
<dbReference type="EMBL" id="AP027924">
    <property type="protein sequence ID" value="BED91815.1"/>
    <property type="molecule type" value="Genomic_DNA"/>
</dbReference>
<dbReference type="PRINTS" id="PR00974">
    <property type="entry name" value="RIBOSOMALS18"/>
</dbReference>
<protein>
    <recommendedName>
        <fullName evidence="4 5">Small ribosomal subunit protein bS18</fullName>
    </recommendedName>
</protein>
<dbReference type="PANTHER" id="PTHR13479">
    <property type="entry name" value="30S RIBOSOMAL PROTEIN S18"/>
    <property type="match status" value="1"/>
</dbReference>
<dbReference type="GO" id="GO:0022627">
    <property type="term" value="C:cytosolic small ribosomal subunit"/>
    <property type="evidence" value="ECO:0007669"/>
    <property type="project" value="TreeGrafter"/>
</dbReference>
<dbReference type="HAMAP" id="MF_00270">
    <property type="entry name" value="Ribosomal_bS18"/>
    <property type="match status" value="1"/>
</dbReference>
<sequence length="124" mass="14271">MNYSGSSVGDSGGSRSAENVGRIVGNDSSDNVNKNKNNNENRSSERKFNDNEKRFRKKKRVCVFCVDKNLKVDLKDVFKIKKFTSERAKILPRRVTKMCSRHQKVITLAIKRARYLALLAYRLD</sequence>
<feature type="compositionally biased region" description="Low complexity" evidence="7">
    <location>
        <begin position="26"/>
        <end position="36"/>
    </location>
</feature>
<proteinExistence type="inferred from homology"/>
<keyword evidence="5" id="KW-0694">RNA-binding</keyword>
<evidence type="ECO:0000256" key="7">
    <source>
        <dbReference type="SAM" id="MobiDB-lite"/>
    </source>
</evidence>
<dbReference type="AlphaFoldDB" id="A0AA48L0U0"/>
<evidence type="ECO:0000256" key="1">
    <source>
        <dbReference type="ARBA" id="ARBA00005589"/>
    </source>
</evidence>
<comment type="similarity">
    <text evidence="1 5 6">Belongs to the bacterial ribosomal protein bS18 family.</text>
</comment>
<evidence type="ECO:0000256" key="5">
    <source>
        <dbReference type="HAMAP-Rule" id="MF_00270"/>
    </source>
</evidence>
<dbReference type="InterPro" id="IPR036870">
    <property type="entry name" value="Ribosomal_bS18_sf"/>
</dbReference>
<comment type="function">
    <text evidence="5">Binds as a heterodimer with protein bS6 to the central domain of the 16S rRNA, where it helps stabilize the platform of the 30S subunit.</text>
</comment>
<reference evidence="8" key="1">
    <citation type="journal article" date="2023" name="ISME J.">
        <title>Emergence of putative energy parasites within Clostridia revealed by genome analysis of a novel endosymbiotic clade.</title>
        <authorList>
            <person name="Takahashi K."/>
            <person name="Kuwahara H."/>
            <person name="Horikawa Y."/>
            <person name="Izawa K."/>
            <person name="Kato D."/>
            <person name="Inagaki T."/>
            <person name="Yuki M."/>
            <person name="Ohkuma M."/>
            <person name="Hongoh Y."/>
        </authorList>
    </citation>
    <scope>NUCLEOTIDE SEQUENCE</scope>
    <source>
        <strain evidence="8">CfP3-15</strain>
    </source>
</reference>
<name>A0AA48L0U0_9FIRM</name>
<dbReference type="KEGG" id="ips:CfP315_0346"/>
<evidence type="ECO:0000256" key="2">
    <source>
        <dbReference type="ARBA" id="ARBA00022980"/>
    </source>
</evidence>
<evidence type="ECO:0000313" key="8">
    <source>
        <dbReference type="EMBL" id="BED91815.1"/>
    </source>
</evidence>
<dbReference type="GO" id="GO:0003735">
    <property type="term" value="F:structural constituent of ribosome"/>
    <property type="evidence" value="ECO:0007669"/>
    <property type="project" value="InterPro"/>
</dbReference>
<evidence type="ECO:0000256" key="3">
    <source>
        <dbReference type="ARBA" id="ARBA00023274"/>
    </source>
</evidence>
<dbReference type="InterPro" id="IPR018275">
    <property type="entry name" value="Ribosomal_bS18_CS"/>
</dbReference>
<accession>A0AA48L0U0</accession>
<dbReference type="Pfam" id="PF01084">
    <property type="entry name" value="Ribosomal_S18"/>
    <property type="match status" value="1"/>
</dbReference>